<accession>A0A9X2AMN1</accession>
<dbReference type="Proteomes" id="UP001139447">
    <property type="component" value="Unassembled WGS sequence"/>
</dbReference>
<dbReference type="InterPro" id="IPR019734">
    <property type="entry name" value="TPR_rpt"/>
</dbReference>
<reference evidence="3" key="1">
    <citation type="submission" date="2022-03" db="EMBL/GenBank/DDBJ databases">
        <authorList>
            <person name="Woo C.Y."/>
        </authorList>
    </citation>
    <scope>NUCLEOTIDE SEQUENCE</scope>
    <source>
        <strain evidence="3">CYS-02</strain>
    </source>
</reference>
<comment type="caution">
    <text evidence="3">The sequence shown here is derived from an EMBL/GenBank/DDBJ whole genome shotgun (WGS) entry which is preliminary data.</text>
</comment>
<dbReference type="SUPFAM" id="SSF48452">
    <property type="entry name" value="TPR-like"/>
    <property type="match status" value="1"/>
</dbReference>
<evidence type="ECO:0000256" key="1">
    <source>
        <dbReference type="PROSITE-ProRule" id="PRU00339"/>
    </source>
</evidence>
<feature type="chain" id="PRO_5040824853" evidence="2">
    <location>
        <begin position="24"/>
        <end position="266"/>
    </location>
</feature>
<sequence>MKKPLHTIAAGCLAILASACSTAPSGYGIATGPRPPAASVEDPQVNTAATYLTLIRQMQQRGLWFASLAHIDALEQQWGTSPEAALLRADALRQTGQAASSEQAYRKLMGTALEAAGYRGLGLLAAAQGDYARAIQMFEQAQRRSPTDALLLSDLGYAYMKAGRLAQARIPIMQAAQLQPEMPKVQGNFALYLLVDGKPQQAGALMDKHGMPDEVRAVIAREAAEMRLDSSSAGVPMSEARLQEGMNMPLTLKTSSSLLSTGSSER</sequence>
<keyword evidence="1" id="KW-0802">TPR repeat</keyword>
<evidence type="ECO:0000256" key="2">
    <source>
        <dbReference type="SAM" id="SignalP"/>
    </source>
</evidence>
<dbReference type="EMBL" id="JALGBI010000001">
    <property type="protein sequence ID" value="MCJ0763908.1"/>
    <property type="molecule type" value="Genomic_DNA"/>
</dbReference>
<dbReference type="PROSITE" id="PS50005">
    <property type="entry name" value="TPR"/>
    <property type="match status" value="2"/>
</dbReference>
<feature type="repeat" description="TPR" evidence="1">
    <location>
        <begin position="115"/>
        <end position="148"/>
    </location>
</feature>
<organism evidence="3 4">
    <name type="scientific">Variovorax terrae</name>
    <dbReference type="NCBI Taxonomy" id="2923278"/>
    <lineage>
        <taxon>Bacteria</taxon>
        <taxon>Pseudomonadati</taxon>
        <taxon>Pseudomonadota</taxon>
        <taxon>Betaproteobacteria</taxon>
        <taxon>Burkholderiales</taxon>
        <taxon>Comamonadaceae</taxon>
        <taxon>Variovorax</taxon>
    </lineage>
</organism>
<dbReference type="PIRSF" id="PIRSF029658">
    <property type="entry name" value="UCP029658_TPR"/>
    <property type="match status" value="1"/>
</dbReference>
<protein>
    <submittedName>
        <fullName evidence="3">Tetratricopeptide repeat protein</fullName>
    </submittedName>
</protein>
<keyword evidence="2" id="KW-0732">Signal</keyword>
<dbReference type="Pfam" id="PF13432">
    <property type="entry name" value="TPR_16"/>
    <property type="match status" value="1"/>
</dbReference>
<name>A0A9X2AMN1_9BURK</name>
<dbReference type="RefSeq" id="WP_243306484.1">
    <property type="nucleotide sequence ID" value="NZ_JALGBI010000001.1"/>
</dbReference>
<dbReference type="AlphaFoldDB" id="A0A9X2AMN1"/>
<dbReference type="InterPro" id="IPR016931">
    <property type="entry name" value="UCP029658_TPR"/>
</dbReference>
<dbReference type="PROSITE" id="PS51257">
    <property type="entry name" value="PROKAR_LIPOPROTEIN"/>
    <property type="match status" value="1"/>
</dbReference>
<gene>
    <name evidence="3" type="ORF">MMF98_11895</name>
</gene>
<dbReference type="SMART" id="SM00028">
    <property type="entry name" value="TPR"/>
    <property type="match status" value="2"/>
</dbReference>
<feature type="signal peptide" evidence="2">
    <location>
        <begin position="1"/>
        <end position="23"/>
    </location>
</feature>
<dbReference type="Gene3D" id="1.25.40.10">
    <property type="entry name" value="Tetratricopeptide repeat domain"/>
    <property type="match status" value="1"/>
</dbReference>
<keyword evidence="4" id="KW-1185">Reference proteome</keyword>
<evidence type="ECO:0000313" key="3">
    <source>
        <dbReference type="EMBL" id="MCJ0763908.1"/>
    </source>
</evidence>
<dbReference type="InterPro" id="IPR011990">
    <property type="entry name" value="TPR-like_helical_dom_sf"/>
</dbReference>
<proteinExistence type="predicted"/>
<evidence type="ECO:0000313" key="4">
    <source>
        <dbReference type="Proteomes" id="UP001139447"/>
    </source>
</evidence>
<feature type="repeat" description="TPR" evidence="1">
    <location>
        <begin position="149"/>
        <end position="182"/>
    </location>
</feature>